<comment type="caution">
    <text evidence="2">The sequence shown here is derived from an EMBL/GenBank/DDBJ whole genome shotgun (WGS) entry which is preliminary data.</text>
</comment>
<gene>
    <name evidence="2" type="ORF">BKA03_000392</name>
</gene>
<sequence length="280" mass="27480">MTLSLIAAVLGAVLYGVGSILQALAVRRAAGLSALRQPLYIAGLACDGAAWVASLLALNALPLFTVQAVLAGSLAVAVLLARIFLAAVLRTIDIVAVVVIVVALAVLALAAGPDPAGAGDLVSGGFKAAMLAALVALVVAAVLTYRRGSGIWFAVLAGLASSGAAISARAAHLAMPSGPLELVRTAAQPLVWAIVGFGVLTAVAYARSLERAAVGPATAVLSVVDVLVPAGIGLVVLNDVVRGGWAPAAVVATAAALVACVVLAMSPAEEKVQGLAAVAA</sequence>
<evidence type="ECO:0000313" key="3">
    <source>
        <dbReference type="Proteomes" id="UP000547973"/>
    </source>
</evidence>
<feature type="transmembrane region" description="Helical" evidence="1">
    <location>
        <begin position="218"/>
        <end position="238"/>
    </location>
</feature>
<feature type="transmembrane region" description="Helical" evidence="1">
    <location>
        <begin position="6"/>
        <end position="26"/>
    </location>
</feature>
<feature type="transmembrane region" description="Helical" evidence="1">
    <location>
        <begin position="244"/>
        <end position="265"/>
    </location>
</feature>
<dbReference type="EMBL" id="JACBZO010000001">
    <property type="protein sequence ID" value="NYI40273.1"/>
    <property type="molecule type" value="Genomic_DNA"/>
</dbReference>
<protein>
    <recommendedName>
        <fullName evidence="4">Magnesium transporter NIPA</fullName>
    </recommendedName>
</protein>
<evidence type="ECO:0000313" key="2">
    <source>
        <dbReference type="EMBL" id="NYI40273.1"/>
    </source>
</evidence>
<name>A0A7Z0CIV2_9MICO</name>
<organism evidence="2 3">
    <name type="scientific">Demequina lutea</name>
    <dbReference type="NCBI Taxonomy" id="431489"/>
    <lineage>
        <taxon>Bacteria</taxon>
        <taxon>Bacillati</taxon>
        <taxon>Actinomycetota</taxon>
        <taxon>Actinomycetes</taxon>
        <taxon>Micrococcales</taxon>
        <taxon>Demequinaceae</taxon>
        <taxon>Demequina</taxon>
    </lineage>
</organism>
<dbReference type="AlphaFoldDB" id="A0A7Z0CIV2"/>
<feature type="transmembrane region" description="Helical" evidence="1">
    <location>
        <begin position="150"/>
        <end position="170"/>
    </location>
</feature>
<evidence type="ECO:0008006" key="4">
    <source>
        <dbReference type="Google" id="ProtNLM"/>
    </source>
</evidence>
<accession>A0A7Z0CIV2</accession>
<keyword evidence="3" id="KW-1185">Reference proteome</keyword>
<feature type="transmembrane region" description="Helical" evidence="1">
    <location>
        <begin position="92"/>
        <end position="112"/>
    </location>
</feature>
<keyword evidence="1" id="KW-1133">Transmembrane helix</keyword>
<dbReference type="PANTHER" id="PTHR40761:SF1">
    <property type="entry name" value="CONSERVED INTEGRAL MEMBRANE ALANINE VALINE AND LEUCINE RICH PROTEIN-RELATED"/>
    <property type="match status" value="1"/>
</dbReference>
<dbReference type="Proteomes" id="UP000547973">
    <property type="component" value="Unassembled WGS sequence"/>
</dbReference>
<dbReference type="PANTHER" id="PTHR40761">
    <property type="entry name" value="CONSERVED INTEGRAL MEMBRANE ALANINE VALINE AND LEUCINE RICH PROTEIN-RELATED"/>
    <property type="match status" value="1"/>
</dbReference>
<dbReference type="RefSeq" id="WP_062074749.1">
    <property type="nucleotide sequence ID" value="NZ_BBRC01000004.1"/>
</dbReference>
<feature type="transmembrane region" description="Helical" evidence="1">
    <location>
        <begin position="38"/>
        <end position="58"/>
    </location>
</feature>
<proteinExistence type="predicted"/>
<reference evidence="2 3" key="1">
    <citation type="submission" date="2020-07" db="EMBL/GenBank/DDBJ databases">
        <title>Sequencing the genomes of 1000 actinobacteria strains.</title>
        <authorList>
            <person name="Klenk H.-P."/>
        </authorList>
    </citation>
    <scope>NUCLEOTIDE SEQUENCE [LARGE SCALE GENOMIC DNA]</scope>
    <source>
        <strain evidence="2 3">DSM 19970</strain>
    </source>
</reference>
<evidence type="ECO:0000256" key="1">
    <source>
        <dbReference type="SAM" id="Phobius"/>
    </source>
</evidence>
<keyword evidence="1" id="KW-0812">Transmembrane</keyword>
<dbReference type="OrthoDB" id="3290813at2"/>
<feature type="transmembrane region" description="Helical" evidence="1">
    <location>
        <begin position="64"/>
        <end position="85"/>
    </location>
</feature>
<keyword evidence="1" id="KW-0472">Membrane</keyword>
<feature type="transmembrane region" description="Helical" evidence="1">
    <location>
        <begin position="190"/>
        <end position="206"/>
    </location>
</feature>
<feature type="transmembrane region" description="Helical" evidence="1">
    <location>
        <begin position="124"/>
        <end position="143"/>
    </location>
</feature>